<dbReference type="EMBL" id="CM056820">
    <property type="protein sequence ID" value="KAJ8616309.1"/>
    <property type="molecule type" value="Genomic_DNA"/>
</dbReference>
<proteinExistence type="predicted"/>
<accession>A0ACC2K5B5</accession>
<dbReference type="Proteomes" id="UP001234297">
    <property type="component" value="Chromosome 12"/>
</dbReference>
<sequence length="695" mass="78112">MGFGTGSVDFNEVGGPAHLKPLDWSNPDDKRRVAASFVMGVYALEHDRQKTGELALPQERPWFTFFDFILDRMLVHDKDNSIYGAIYRFEQPSHLPPEAPEYVIAFRGTVLKPESFREDFKLNFQILHQRFHKKKRTIKATEEVESVVWPKKGTEDEDENDRKDNPGPVWLVGHSLGSSLAIQAGKKVAEKGVFLETFLFNPPYPSLGPEIVPIKMIRNRIKKRTKKYKTKLANRIKDSKQIQEDEVKFAKLSKWSPHIFVNRNDWICSGYIGYFEQRKMLPEINDHEWMLDAMYSTRALWKEKWKQRFKKKKPIENKSDYYEPFYLLPCASLYINTRGGDKERGSDHGIRQWLMEDLQLENTSCNFDFSELLEALGEQPSTLNDPSVDPRADESSSTQGSRTLPILQLAPSADAESAQMDVARVGGSGSSVIGISGSISRETSLSITPFVGETRNLGIMGTASSSSIPSPQSSMATDILRAFLDAALASSLTEFAEVLPGYQEMVGPSLKYIQSSSASLSSLGPKVSRIFSLGADYTRSSNGSALEVIRPVLVSRKAVTEKDRSGLCDKVANLGSSLGSAYPELYAKRKELADVKKSEEDLAAKLEHIRSRRRSLEHEADELEKMVQDQQRSLKSTSSLIEDLGRCMQYLDSDLQRLPSDAVFCEELRAEHLSSIEAEFRKCIDGALFLLQGSG</sequence>
<organism evidence="1 2">
    <name type="scientific">Persea americana</name>
    <name type="common">Avocado</name>
    <dbReference type="NCBI Taxonomy" id="3435"/>
    <lineage>
        <taxon>Eukaryota</taxon>
        <taxon>Viridiplantae</taxon>
        <taxon>Streptophyta</taxon>
        <taxon>Embryophyta</taxon>
        <taxon>Tracheophyta</taxon>
        <taxon>Spermatophyta</taxon>
        <taxon>Magnoliopsida</taxon>
        <taxon>Magnoliidae</taxon>
        <taxon>Laurales</taxon>
        <taxon>Lauraceae</taxon>
        <taxon>Persea</taxon>
    </lineage>
</organism>
<protein>
    <submittedName>
        <fullName evidence="1">Uncharacterized protein</fullName>
    </submittedName>
</protein>
<evidence type="ECO:0000313" key="1">
    <source>
        <dbReference type="EMBL" id="KAJ8616309.1"/>
    </source>
</evidence>
<gene>
    <name evidence="1" type="ORF">MRB53_035681</name>
</gene>
<evidence type="ECO:0000313" key="2">
    <source>
        <dbReference type="Proteomes" id="UP001234297"/>
    </source>
</evidence>
<comment type="caution">
    <text evidence="1">The sequence shown here is derived from an EMBL/GenBank/DDBJ whole genome shotgun (WGS) entry which is preliminary data.</text>
</comment>
<reference evidence="1 2" key="1">
    <citation type="journal article" date="2022" name="Hortic Res">
        <title>A haplotype resolved chromosomal level avocado genome allows analysis of novel avocado genes.</title>
        <authorList>
            <person name="Nath O."/>
            <person name="Fletcher S.J."/>
            <person name="Hayward A."/>
            <person name="Shaw L.M."/>
            <person name="Masouleh A.K."/>
            <person name="Furtado A."/>
            <person name="Henry R.J."/>
            <person name="Mitter N."/>
        </authorList>
    </citation>
    <scope>NUCLEOTIDE SEQUENCE [LARGE SCALE GENOMIC DNA]</scope>
    <source>
        <strain evidence="2">cv. Hass</strain>
    </source>
</reference>
<name>A0ACC2K5B5_PERAE</name>
<keyword evidence="2" id="KW-1185">Reference proteome</keyword>